<feature type="non-terminal residue" evidence="1">
    <location>
        <position position="1"/>
    </location>
</feature>
<keyword evidence="2" id="KW-1185">Reference proteome</keyword>
<organism evidence="1 2">
    <name type="scientific">Trifolium medium</name>
    <dbReference type="NCBI Taxonomy" id="97028"/>
    <lineage>
        <taxon>Eukaryota</taxon>
        <taxon>Viridiplantae</taxon>
        <taxon>Streptophyta</taxon>
        <taxon>Embryophyta</taxon>
        <taxon>Tracheophyta</taxon>
        <taxon>Spermatophyta</taxon>
        <taxon>Magnoliopsida</taxon>
        <taxon>eudicotyledons</taxon>
        <taxon>Gunneridae</taxon>
        <taxon>Pentapetalae</taxon>
        <taxon>rosids</taxon>
        <taxon>fabids</taxon>
        <taxon>Fabales</taxon>
        <taxon>Fabaceae</taxon>
        <taxon>Papilionoideae</taxon>
        <taxon>50 kb inversion clade</taxon>
        <taxon>NPAAA clade</taxon>
        <taxon>Hologalegina</taxon>
        <taxon>IRL clade</taxon>
        <taxon>Trifolieae</taxon>
        <taxon>Trifolium</taxon>
    </lineage>
</organism>
<evidence type="ECO:0000313" key="1">
    <source>
        <dbReference type="EMBL" id="MCI49106.1"/>
    </source>
</evidence>
<evidence type="ECO:0000313" key="2">
    <source>
        <dbReference type="Proteomes" id="UP000265520"/>
    </source>
</evidence>
<dbReference type="Proteomes" id="UP000265520">
    <property type="component" value="Unassembled WGS sequence"/>
</dbReference>
<dbReference type="EMBL" id="LXQA010396058">
    <property type="protein sequence ID" value="MCI49106.1"/>
    <property type="molecule type" value="Genomic_DNA"/>
</dbReference>
<proteinExistence type="predicted"/>
<name>A0A392SMK2_9FABA</name>
<protein>
    <submittedName>
        <fullName evidence="1">Uncharacterized protein</fullName>
    </submittedName>
</protein>
<reference evidence="1 2" key="1">
    <citation type="journal article" date="2018" name="Front. Plant Sci.">
        <title>Red Clover (Trifolium pratense) and Zigzag Clover (T. medium) - A Picture of Genomic Similarities and Differences.</title>
        <authorList>
            <person name="Dluhosova J."/>
            <person name="Istvanek J."/>
            <person name="Nedelnik J."/>
            <person name="Repkova J."/>
        </authorList>
    </citation>
    <scope>NUCLEOTIDE SEQUENCE [LARGE SCALE GENOMIC DNA]</scope>
    <source>
        <strain evidence="2">cv. 10/8</strain>
        <tissue evidence="1">Leaf</tissue>
    </source>
</reference>
<accession>A0A392SMK2</accession>
<sequence length="15" mass="1726">GMKKMIQGWLRAIPP</sequence>
<comment type="caution">
    <text evidence="1">The sequence shown here is derived from an EMBL/GenBank/DDBJ whole genome shotgun (WGS) entry which is preliminary data.</text>
</comment>